<dbReference type="InterPro" id="IPR029033">
    <property type="entry name" value="His_PPase_superfam"/>
</dbReference>
<organism evidence="1">
    <name type="scientific">freshwater metagenome</name>
    <dbReference type="NCBI Taxonomy" id="449393"/>
    <lineage>
        <taxon>unclassified sequences</taxon>
        <taxon>metagenomes</taxon>
        <taxon>ecological metagenomes</taxon>
    </lineage>
</organism>
<evidence type="ECO:0000313" key="1">
    <source>
        <dbReference type="EMBL" id="CAB5042808.1"/>
    </source>
</evidence>
<dbReference type="InterPro" id="IPR013078">
    <property type="entry name" value="His_Pase_superF_clade-1"/>
</dbReference>
<accession>A0A6J7SRE5</accession>
<dbReference type="Gene3D" id="3.40.50.1240">
    <property type="entry name" value="Phosphoglycerate mutase-like"/>
    <property type="match status" value="1"/>
</dbReference>
<dbReference type="InterPro" id="IPR050275">
    <property type="entry name" value="PGM_Phosphatase"/>
</dbReference>
<dbReference type="SUPFAM" id="SSF53254">
    <property type="entry name" value="Phosphoglycerate mutase-like"/>
    <property type="match status" value="1"/>
</dbReference>
<dbReference type="Pfam" id="PF00300">
    <property type="entry name" value="His_Phos_1"/>
    <property type="match status" value="1"/>
</dbReference>
<protein>
    <submittedName>
        <fullName evidence="1">Unannotated protein</fullName>
    </submittedName>
</protein>
<name>A0A6J7SRE5_9ZZZZ</name>
<dbReference type="GO" id="GO:0016791">
    <property type="term" value="F:phosphatase activity"/>
    <property type="evidence" value="ECO:0007669"/>
    <property type="project" value="TreeGrafter"/>
</dbReference>
<dbReference type="InterPro" id="IPR022492">
    <property type="entry name" value="Phosphomutase_MSMEG4193_put"/>
</dbReference>
<dbReference type="NCBIfam" id="TIGR03848">
    <property type="entry name" value="MSMEG_4193"/>
    <property type="match status" value="1"/>
</dbReference>
<dbReference type="AlphaFoldDB" id="A0A6J7SRE5"/>
<dbReference type="SMART" id="SM00855">
    <property type="entry name" value="PGAM"/>
    <property type="match status" value="1"/>
</dbReference>
<dbReference type="GO" id="GO:0005737">
    <property type="term" value="C:cytoplasm"/>
    <property type="evidence" value="ECO:0007669"/>
    <property type="project" value="TreeGrafter"/>
</dbReference>
<dbReference type="EMBL" id="CAFBQA010000139">
    <property type="protein sequence ID" value="CAB5042808.1"/>
    <property type="molecule type" value="Genomic_DNA"/>
</dbReference>
<gene>
    <name evidence="1" type="ORF">UFOPK4234_01591</name>
</gene>
<reference evidence="1" key="1">
    <citation type="submission" date="2020-05" db="EMBL/GenBank/DDBJ databases">
        <authorList>
            <person name="Chiriac C."/>
            <person name="Salcher M."/>
            <person name="Ghai R."/>
            <person name="Kavagutti S V."/>
        </authorList>
    </citation>
    <scope>NUCLEOTIDE SEQUENCE</scope>
</reference>
<dbReference type="PANTHER" id="PTHR48100:SF2">
    <property type="entry name" value="CONSERVED PROTEIN"/>
    <property type="match status" value="1"/>
</dbReference>
<sequence length="230" mass="24742">MTEILLVRHARSSANASGVLAGRVKGVHLDETGKDQAKQLSLALANVPITGLVSSPLDRCMETARAIGANHPNISLTKNSDLIEMDYGLWSGLKLSVLSKRKEWSAIQSTPSQVRFPEGESFLEMNARVNQAIDDVFAQYSKGKKRQIIAIFTHGDVIKAIIAHSLGLHLDAFQKIVVDPASVSILRQEGNSRFVISQNIRADGIESSLGVRKSAATVGGGDGSSNSRVR</sequence>
<proteinExistence type="predicted"/>
<dbReference type="PANTHER" id="PTHR48100">
    <property type="entry name" value="BROAD-SPECIFICITY PHOSPHATASE YOR283W-RELATED"/>
    <property type="match status" value="1"/>
</dbReference>
<dbReference type="CDD" id="cd07067">
    <property type="entry name" value="HP_PGM_like"/>
    <property type="match status" value="1"/>
</dbReference>